<sequence>MAQSIKNVMIIGAGGLFGSHVFAALQAEPSFNVSVLSRKCSKSTFSSGIKVYKVDDEYPIDQLAEAFTGQDALVSTIPGRPYTAHLRMIEAAVQAGVKRFIPTEYGNNTCVAAGELVPLYADKAKVVANLKSQESTGLTWTAIHTGQFFDWGLESGWLDYDIKKQSAVIYDSGDKRWSTTNIGTASAAIVKVLLTPGETQNRPVHVASFTLSQNQLLKALEKATAATWEVRKMTSEEALKKASDLGNQDHSEGLKLQILMLLYADNVDRGADFEKDGLLDNEMLQLPEEDLAEVVEQVIKQ</sequence>
<keyword evidence="1" id="KW-0521">NADP</keyword>
<dbReference type="PANTHER" id="PTHR47706">
    <property type="entry name" value="NMRA-LIKE FAMILY PROTEIN"/>
    <property type="match status" value="1"/>
</dbReference>
<proteinExistence type="predicted"/>
<keyword evidence="2" id="KW-0560">Oxidoreductase</keyword>
<dbReference type="OrthoDB" id="9984533at2759"/>
<dbReference type="InterPro" id="IPR008030">
    <property type="entry name" value="NmrA-like"/>
</dbReference>
<feature type="domain" description="NmrA-like" evidence="3">
    <location>
        <begin position="6"/>
        <end position="241"/>
    </location>
</feature>
<dbReference type="STRING" id="78410.A0A0P7BWA6"/>
<dbReference type="SUPFAM" id="SSF51735">
    <property type="entry name" value="NAD(P)-binding Rossmann-fold domains"/>
    <property type="match status" value="1"/>
</dbReference>
<dbReference type="InterPro" id="IPR045312">
    <property type="entry name" value="PCBER-like"/>
</dbReference>
<dbReference type="EMBL" id="LKCW01000004">
    <property type="protein sequence ID" value="KPM45835.1"/>
    <property type="molecule type" value="Genomic_DNA"/>
</dbReference>
<name>A0A0P7BWA6_9HYPO</name>
<dbReference type="Gene3D" id="3.40.50.720">
    <property type="entry name" value="NAD(P)-binding Rossmann-like Domain"/>
    <property type="match status" value="1"/>
</dbReference>
<gene>
    <name evidence="4" type="ORF">AK830_g683</name>
</gene>
<organism evidence="4 5">
    <name type="scientific">Neonectria ditissima</name>
    <dbReference type="NCBI Taxonomy" id="78410"/>
    <lineage>
        <taxon>Eukaryota</taxon>
        <taxon>Fungi</taxon>
        <taxon>Dikarya</taxon>
        <taxon>Ascomycota</taxon>
        <taxon>Pezizomycotina</taxon>
        <taxon>Sordariomycetes</taxon>
        <taxon>Hypocreomycetidae</taxon>
        <taxon>Hypocreales</taxon>
        <taxon>Nectriaceae</taxon>
        <taxon>Neonectria</taxon>
    </lineage>
</organism>
<keyword evidence="5" id="KW-1185">Reference proteome</keyword>
<dbReference type="Proteomes" id="UP000050424">
    <property type="component" value="Unassembled WGS sequence"/>
</dbReference>
<evidence type="ECO:0000313" key="5">
    <source>
        <dbReference type="Proteomes" id="UP000050424"/>
    </source>
</evidence>
<dbReference type="AlphaFoldDB" id="A0A0P7BWA6"/>
<dbReference type="InterPro" id="IPR051609">
    <property type="entry name" value="NmrA/Isoflavone_reductase-like"/>
</dbReference>
<evidence type="ECO:0000256" key="1">
    <source>
        <dbReference type="ARBA" id="ARBA00022857"/>
    </source>
</evidence>
<evidence type="ECO:0000256" key="2">
    <source>
        <dbReference type="ARBA" id="ARBA00023002"/>
    </source>
</evidence>
<evidence type="ECO:0000259" key="3">
    <source>
        <dbReference type="Pfam" id="PF05368"/>
    </source>
</evidence>
<dbReference type="Pfam" id="PF05368">
    <property type="entry name" value="NmrA"/>
    <property type="match status" value="1"/>
</dbReference>
<dbReference type="Gene3D" id="3.90.25.10">
    <property type="entry name" value="UDP-galactose 4-epimerase, domain 1"/>
    <property type="match status" value="1"/>
</dbReference>
<dbReference type="GO" id="GO:0016491">
    <property type="term" value="F:oxidoreductase activity"/>
    <property type="evidence" value="ECO:0007669"/>
    <property type="project" value="UniProtKB-KW"/>
</dbReference>
<reference evidence="4 5" key="1">
    <citation type="submission" date="2015-09" db="EMBL/GenBank/DDBJ databases">
        <title>Draft genome of a European isolate of the apple canker pathogen Neonectria ditissima.</title>
        <authorList>
            <person name="Gomez-Cortecero A."/>
            <person name="Harrison R.J."/>
            <person name="Armitage A.D."/>
        </authorList>
    </citation>
    <scope>NUCLEOTIDE SEQUENCE [LARGE SCALE GENOMIC DNA]</scope>
    <source>
        <strain evidence="4 5">R09/05</strain>
    </source>
</reference>
<evidence type="ECO:0000313" key="4">
    <source>
        <dbReference type="EMBL" id="KPM45835.1"/>
    </source>
</evidence>
<dbReference type="PANTHER" id="PTHR47706:SF9">
    <property type="entry name" value="NMRA-LIKE DOMAIN-CONTAINING PROTEIN-RELATED"/>
    <property type="match status" value="1"/>
</dbReference>
<dbReference type="CDD" id="cd05259">
    <property type="entry name" value="PCBER_SDR_a"/>
    <property type="match status" value="1"/>
</dbReference>
<comment type="caution">
    <text evidence="4">The sequence shown here is derived from an EMBL/GenBank/DDBJ whole genome shotgun (WGS) entry which is preliminary data.</text>
</comment>
<dbReference type="InterPro" id="IPR036291">
    <property type="entry name" value="NAD(P)-bd_dom_sf"/>
</dbReference>
<accession>A0A0P7BWA6</accession>
<protein>
    <recommendedName>
        <fullName evidence="3">NmrA-like domain-containing protein</fullName>
    </recommendedName>
</protein>